<keyword evidence="1" id="KW-0812">Transmembrane</keyword>
<organism evidence="2 3">
    <name type="scientific">Mangrovibacterium diazotrophicum</name>
    <dbReference type="NCBI Taxonomy" id="1261403"/>
    <lineage>
        <taxon>Bacteria</taxon>
        <taxon>Pseudomonadati</taxon>
        <taxon>Bacteroidota</taxon>
        <taxon>Bacteroidia</taxon>
        <taxon>Marinilabiliales</taxon>
        <taxon>Prolixibacteraceae</taxon>
        <taxon>Mangrovibacterium</taxon>
    </lineage>
</organism>
<proteinExistence type="predicted"/>
<evidence type="ECO:0000313" key="2">
    <source>
        <dbReference type="EMBL" id="RKD88387.1"/>
    </source>
</evidence>
<keyword evidence="3" id="KW-1185">Reference proteome</keyword>
<accession>A0A419VYS0</accession>
<dbReference type="AlphaFoldDB" id="A0A419VYS0"/>
<feature type="transmembrane region" description="Helical" evidence="1">
    <location>
        <begin position="6"/>
        <end position="24"/>
    </location>
</feature>
<keyword evidence="1" id="KW-1133">Transmembrane helix</keyword>
<reference evidence="2 3" key="1">
    <citation type="submission" date="2018-09" db="EMBL/GenBank/DDBJ databases">
        <title>Genomic Encyclopedia of Archaeal and Bacterial Type Strains, Phase II (KMG-II): from individual species to whole genera.</title>
        <authorList>
            <person name="Goeker M."/>
        </authorList>
    </citation>
    <scope>NUCLEOTIDE SEQUENCE [LARGE SCALE GENOMIC DNA]</scope>
    <source>
        <strain evidence="2 3">DSM 27148</strain>
    </source>
</reference>
<comment type="caution">
    <text evidence="2">The sequence shown here is derived from an EMBL/GenBank/DDBJ whole genome shotgun (WGS) entry which is preliminary data.</text>
</comment>
<protein>
    <submittedName>
        <fullName evidence="2">Uncharacterized protein</fullName>
    </submittedName>
</protein>
<dbReference type="EMBL" id="RAPN01000002">
    <property type="protein sequence ID" value="RKD88387.1"/>
    <property type="molecule type" value="Genomic_DNA"/>
</dbReference>
<evidence type="ECO:0000313" key="3">
    <source>
        <dbReference type="Proteomes" id="UP000283387"/>
    </source>
</evidence>
<sequence length="32" mass="3579">MSVMQIMSIVVSVVVALFAIASYYEKKARSKE</sequence>
<keyword evidence="1" id="KW-0472">Membrane</keyword>
<dbReference type="Proteomes" id="UP000283387">
    <property type="component" value="Unassembled WGS sequence"/>
</dbReference>
<gene>
    <name evidence="2" type="ORF">BC643_3536</name>
</gene>
<name>A0A419VYS0_9BACT</name>
<evidence type="ECO:0000256" key="1">
    <source>
        <dbReference type="SAM" id="Phobius"/>
    </source>
</evidence>